<accession>A0A146K3R4</accession>
<gene>
    <name evidence="1" type="ORF">TPC1_16806</name>
</gene>
<protein>
    <submittedName>
        <fullName evidence="1">Uncharacterized protein</fullName>
    </submittedName>
</protein>
<sequence length="417" mass="48453">MTIEQRTVQTLQLLQQNQNFERTYGFVPSIGTYARATLEQRCAIVHFLLQTLDEARAKSAFQQFVKLKPFKIAQVDRFKEVCYAWVKDLQIEMPLKAEFLQHNARNARMVYNLSQIALEIQILRLSRKLSVNVEKVTAENANELLLQCENAVSSELHRGNADFQKVQAASEQLIKLMHQLDLQKQKQQKITQVQQQEDLGDVKLTKHRSAQQVQPDVNTKINQLSQCFQAQYLDINNMVYLEKPFSLNINTAELRFLQNAVKKQSDCIQLESVFKGLKMQLQSSKPVKVEEFRYKDLLEQIMCVKREILERKEIITQQINQKRSLQPGFADKPLVRFDKPEFNLIDSRIYDQEGVTKKSLLKESLGFFAQNEKEAKTLAQRLREMNEGENWQVGSTHGGQVLKASKVEMQREFLDVE</sequence>
<dbReference type="EMBL" id="GDID01005056">
    <property type="protein sequence ID" value="JAP91550.1"/>
    <property type="molecule type" value="Transcribed_RNA"/>
</dbReference>
<evidence type="ECO:0000313" key="1">
    <source>
        <dbReference type="EMBL" id="JAP91550.1"/>
    </source>
</evidence>
<proteinExistence type="predicted"/>
<name>A0A146K3R4_9EUKA</name>
<reference evidence="1" key="1">
    <citation type="submission" date="2015-07" db="EMBL/GenBank/DDBJ databases">
        <title>Adaptation to a free-living lifestyle via gene acquisitions in the diplomonad Trepomonas sp. PC1.</title>
        <authorList>
            <person name="Xu F."/>
            <person name="Jerlstrom-Hultqvist J."/>
            <person name="Kolisko M."/>
            <person name="Simpson A.G.B."/>
            <person name="Roger A.J."/>
            <person name="Svard S.G."/>
            <person name="Andersson J.O."/>
        </authorList>
    </citation>
    <scope>NUCLEOTIDE SEQUENCE</scope>
    <source>
        <strain evidence="1">PC1</strain>
    </source>
</reference>
<dbReference type="AlphaFoldDB" id="A0A146K3R4"/>
<organism evidence="1">
    <name type="scientific">Trepomonas sp. PC1</name>
    <dbReference type="NCBI Taxonomy" id="1076344"/>
    <lineage>
        <taxon>Eukaryota</taxon>
        <taxon>Metamonada</taxon>
        <taxon>Diplomonadida</taxon>
        <taxon>Hexamitidae</taxon>
        <taxon>Hexamitinae</taxon>
        <taxon>Trepomonas</taxon>
    </lineage>
</organism>